<dbReference type="InterPro" id="IPR032875">
    <property type="entry name" value="Succ_CoA_lig_flav_dom"/>
</dbReference>
<evidence type="ECO:0000256" key="2">
    <source>
        <dbReference type="PROSITE-ProRule" id="PRU00409"/>
    </source>
</evidence>
<dbReference type="InterPro" id="IPR036291">
    <property type="entry name" value="NAD(P)-bd_dom_sf"/>
</dbReference>
<dbReference type="PANTHER" id="PTHR42793:SF1">
    <property type="entry name" value="PEPTIDYL-LYSINE N-ACETYLTRANSFERASE PATZ"/>
    <property type="match status" value="1"/>
</dbReference>
<evidence type="ECO:0000313" key="5">
    <source>
        <dbReference type="Proteomes" id="UP001059380"/>
    </source>
</evidence>
<dbReference type="Proteomes" id="UP001059380">
    <property type="component" value="Chromosome"/>
</dbReference>
<dbReference type="InterPro" id="IPR003781">
    <property type="entry name" value="CoA-bd"/>
</dbReference>
<evidence type="ECO:0000259" key="3">
    <source>
        <dbReference type="PROSITE" id="PS50975"/>
    </source>
</evidence>
<keyword evidence="4" id="KW-0436">Ligase</keyword>
<dbReference type="Gene3D" id="3.40.50.720">
    <property type="entry name" value="NAD(P)-binding Rossmann-like Domain"/>
    <property type="match status" value="1"/>
</dbReference>
<dbReference type="SUPFAM" id="SSF52210">
    <property type="entry name" value="Succinyl-CoA synthetase domains"/>
    <property type="match status" value="2"/>
</dbReference>
<protein>
    <submittedName>
        <fullName evidence="4">Acetate--CoA ligase family protein</fullName>
    </submittedName>
</protein>
<dbReference type="Gene3D" id="3.40.50.261">
    <property type="entry name" value="Succinyl-CoA synthetase domains"/>
    <property type="match status" value="2"/>
</dbReference>
<dbReference type="AlphaFoldDB" id="A0A9J7BUY4"/>
<dbReference type="RefSeq" id="WP_260795143.1">
    <property type="nucleotide sequence ID" value="NZ_CP093313.1"/>
</dbReference>
<sequence length="727" mass="77531">MKTDLMDAETNPLTERRNLDRLLRPRSVALVGISATAGSLGECVLTNLESSGYTGDICIVNPKRPVIHGRQSIASIDELPDGIDCAVLAVPGTAALPSVRACAAKRFGSVIVFSAGFGEAGDDGRAAQEELARIARDHNMIIEGPNCLGMVNYLDGIPLTFVMTPPQPSPEIAGAAILSQSGALAAVIAVNMRHHRIPLTYSVSTGNEAANGVEDFLEHLIGDERTRVFALIVEQFRQPQRFLALARRARRSGQLIALLHPGHSKEARASAATHTGAIAGDYQVMHTLVTRAGVIHVESMEELVDVTQILVRCRELPAGGTAVFTESGAFKALTLDLCNRIGLHLPALSPRAEQALRQALPPFIPPSNPLDLTAQGLVDPDLYRRTLPPVLDDDGFGSVMLGIILTDAGTTRLKLPPIVDALTTLRPDKPVIFAALDEGAPFDFPELEQLRALGVPCFPSPERALRAIGRISARRISIEQNHAEALANAPIHADHAGVLSEFESKRLLSQLGIPVPAGDLARTVDDALSIAADTGYPIALKAQSPHLPHKSDAGGVLLNINSDDALRTAWDKLHNNVRSANPGLELDGILVEHMGDQGVELIVGARNDPQWGPVLLVGFGGVLAEAVDDVRLLAPDLSVEEIECELHRLRCSALLRGFRGAPALDVSALANIIATLGRWMRSEPRLLEIDINPVVVYAQGKGASALDALISLAPESDSRMGKEGQAQ</sequence>
<dbReference type="InterPro" id="IPR016102">
    <property type="entry name" value="Succinyl-CoA_synth-like"/>
</dbReference>
<dbReference type="Gene3D" id="3.30.470.20">
    <property type="entry name" value="ATP-grasp fold, B domain"/>
    <property type="match status" value="1"/>
</dbReference>
<dbReference type="SMART" id="SM00881">
    <property type="entry name" value="CoA_binding"/>
    <property type="match status" value="1"/>
</dbReference>
<dbReference type="PROSITE" id="PS50975">
    <property type="entry name" value="ATP_GRASP"/>
    <property type="match status" value="1"/>
</dbReference>
<dbReference type="SUPFAM" id="SSF51735">
    <property type="entry name" value="NAD(P)-binding Rossmann-fold domains"/>
    <property type="match status" value="1"/>
</dbReference>
<gene>
    <name evidence="4" type="ORF">MOP44_06450</name>
</gene>
<name>A0A9J7BUY4_9BACT</name>
<dbReference type="SUPFAM" id="SSF56059">
    <property type="entry name" value="Glutathione synthetase ATP-binding domain-like"/>
    <property type="match status" value="1"/>
</dbReference>
<keyword evidence="5" id="KW-1185">Reference proteome</keyword>
<reference evidence="4" key="1">
    <citation type="submission" date="2021-04" db="EMBL/GenBank/DDBJ databases">
        <title>Phylogenetic analysis of Acidobacteriaceae.</title>
        <authorList>
            <person name="Qiu L."/>
            <person name="Zhang Q."/>
        </authorList>
    </citation>
    <scope>NUCLEOTIDE SEQUENCE</scope>
    <source>
        <strain evidence="4">DSM 25168</strain>
    </source>
</reference>
<evidence type="ECO:0000313" key="4">
    <source>
        <dbReference type="EMBL" id="UWZ85578.1"/>
    </source>
</evidence>
<dbReference type="GO" id="GO:0046872">
    <property type="term" value="F:metal ion binding"/>
    <property type="evidence" value="ECO:0007669"/>
    <property type="project" value="InterPro"/>
</dbReference>
<dbReference type="Pfam" id="PF13607">
    <property type="entry name" value="Succ_CoA_lig"/>
    <property type="match status" value="1"/>
</dbReference>
<keyword evidence="2" id="KW-0067">ATP-binding</keyword>
<accession>A0A9J7BUY4</accession>
<organism evidence="4 5">
    <name type="scientific">Occallatibacter riparius</name>
    <dbReference type="NCBI Taxonomy" id="1002689"/>
    <lineage>
        <taxon>Bacteria</taxon>
        <taxon>Pseudomonadati</taxon>
        <taxon>Acidobacteriota</taxon>
        <taxon>Terriglobia</taxon>
        <taxon>Terriglobales</taxon>
        <taxon>Acidobacteriaceae</taxon>
        <taxon>Occallatibacter</taxon>
    </lineage>
</organism>
<proteinExistence type="inferred from homology"/>
<dbReference type="PANTHER" id="PTHR42793">
    <property type="entry name" value="COA BINDING DOMAIN CONTAINING PROTEIN"/>
    <property type="match status" value="1"/>
</dbReference>
<dbReference type="FunFam" id="3.30.1490.20:FF:000020">
    <property type="entry name" value="Protein lysine acetyltransferase"/>
    <property type="match status" value="1"/>
</dbReference>
<dbReference type="InterPro" id="IPR013815">
    <property type="entry name" value="ATP_grasp_subdomain_1"/>
</dbReference>
<evidence type="ECO:0000256" key="1">
    <source>
        <dbReference type="ARBA" id="ARBA00060888"/>
    </source>
</evidence>
<keyword evidence="2" id="KW-0547">Nucleotide-binding</keyword>
<dbReference type="GO" id="GO:0016874">
    <property type="term" value="F:ligase activity"/>
    <property type="evidence" value="ECO:0007669"/>
    <property type="project" value="UniProtKB-KW"/>
</dbReference>
<comment type="similarity">
    <text evidence="1">In the N-terminal section; belongs to the acetate CoA ligase alpha subunit family.</text>
</comment>
<dbReference type="InterPro" id="IPR011761">
    <property type="entry name" value="ATP-grasp"/>
</dbReference>
<dbReference type="KEGG" id="orp:MOP44_06450"/>
<dbReference type="Pfam" id="PF13380">
    <property type="entry name" value="CoA_binding_2"/>
    <property type="match status" value="1"/>
</dbReference>
<dbReference type="GO" id="GO:0005524">
    <property type="term" value="F:ATP binding"/>
    <property type="evidence" value="ECO:0007669"/>
    <property type="project" value="UniProtKB-UniRule"/>
</dbReference>
<dbReference type="Pfam" id="PF13549">
    <property type="entry name" value="ATP-grasp_5"/>
    <property type="match status" value="1"/>
</dbReference>
<dbReference type="Gene3D" id="3.30.1490.20">
    <property type="entry name" value="ATP-grasp fold, A domain"/>
    <property type="match status" value="1"/>
</dbReference>
<feature type="domain" description="ATP-grasp" evidence="3">
    <location>
        <begin position="505"/>
        <end position="556"/>
    </location>
</feature>
<dbReference type="EMBL" id="CP093313">
    <property type="protein sequence ID" value="UWZ85578.1"/>
    <property type="molecule type" value="Genomic_DNA"/>
</dbReference>